<organism evidence="1">
    <name type="scientific">uncultured Thermomicrobiales bacterium</name>
    <dbReference type="NCBI Taxonomy" id="1645740"/>
    <lineage>
        <taxon>Bacteria</taxon>
        <taxon>Pseudomonadati</taxon>
        <taxon>Thermomicrobiota</taxon>
        <taxon>Thermomicrobia</taxon>
        <taxon>Thermomicrobiales</taxon>
        <taxon>environmental samples</taxon>
    </lineage>
</organism>
<sequence>WIAGFHDGGWYRFPQPERG</sequence>
<name>A0A6J4V1T5_9BACT</name>
<accession>A0A6J4V1T5</accession>
<feature type="non-terminal residue" evidence="1">
    <location>
        <position position="1"/>
    </location>
</feature>
<dbReference type="AlphaFoldDB" id="A0A6J4V1T5"/>
<proteinExistence type="predicted"/>
<protein>
    <submittedName>
        <fullName evidence="1">Uncharacterized protein</fullName>
    </submittedName>
</protein>
<reference evidence="1" key="1">
    <citation type="submission" date="2020-02" db="EMBL/GenBank/DDBJ databases">
        <authorList>
            <person name="Meier V. D."/>
        </authorList>
    </citation>
    <scope>NUCLEOTIDE SEQUENCE</scope>
    <source>
        <strain evidence="1">AVDCRST_MAG43</strain>
    </source>
</reference>
<feature type="non-terminal residue" evidence="1">
    <location>
        <position position="19"/>
    </location>
</feature>
<dbReference type="EMBL" id="CADCWI010000102">
    <property type="protein sequence ID" value="CAA9562979.1"/>
    <property type="molecule type" value="Genomic_DNA"/>
</dbReference>
<gene>
    <name evidence="1" type="ORF">AVDCRST_MAG43-2083</name>
</gene>
<evidence type="ECO:0000313" key="1">
    <source>
        <dbReference type="EMBL" id="CAA9562979.1"/>
    </source>
</evidence>